<evidence type="ECO:0000313" key="2">
    <source>
        <dbReference type="Proteomes" id="UP000712600"/>
    </source>
</evidence>
<name>A0A8S9QZ66_BRACR</name>
<gene>
    <name evidence="1" type="ORF">F2Q69_00013975</name>
</gene>
<accession>A0A8S9QZ66</accession>
<dbReference type="EMBL" id="QGKX02000996">
    <property type="protein sequence ID" value="KAF3555749.1"/>
    <property type="molecule type" value="Genomic_DNA"/>
</dbReference>
<sequence>MFEELALALNCKELFPSLAVIESSLIPESEDGVASGLRNLCNSTHGSEPN</sequence>
<proteinExistence type="predicted"/>
<dbReference type="Proteomes" id="UP000712600">
    <property type="component" value="Unassembled WGS sequence"/>
</dbReference>
<comment type="caution">
    <text evidence="1">The sequence shown here is derived from an EMBL/GenBank/DDBJ whole genome shotgun (WGS) entry which is preliminary data.</text>
</comment>
<reference evidence="1" key="1">
    <citation type="submission" date="2019-12" db="EMBL/GenBank/DDBJ databases">
        <title>Genome sequencing and annotation of Brassica cretica.</title>
        <authorList>
            <person name="Studholme D.J."/>
            <person name="Sarris P."/>
        </authorList>
    </citation>
    <scope>NUCLEOTIDE SEQUENCE</scope>
    <source>
        <strain evidence="1">PFS-109/04</strain>
        <tissue evidence="1">Leaf</tissue>
    </source>
</reference>
<dbReference type="AlphaFoldDB" id="A0A8S9QZ66"/>
<organism evidence="1 2">
    <name type="scientific">Brassica cretica</name>
    <name type="common">Mustard</name>
    <dbReference type="NCBI Taxonomy" id="69181"/>
    <lineage>
        <taxon>Eukaryota</taxon>
        <taxon>Viridiplantae</taxon>
        <taxon>Streptophyta</taxon>
        <taxon>Embryophyta</taxon>
        <taxon>Tracheophyta</taxon>
        <taxon>Spermatophyta</taxon>
        <taxon>Magnoliopsida</taxon>
        <taxon>eudicotyledons</taxon>
        <taxon>Gunneridae</taxon>
        <taxon>Pentapetalae</taxon>
        <taxon>rosids</taxon>
        <taxon>malvids</taxon>
        <taxon>Brassicales</taxon>
        <taxon>Brassicaceae</taxon>
        <taxon>Brassiceae</taxon>
        <taxon>Brassica</taxon>
    </lineage>
</organism>
<protein>
    <submittedName>
        <fullName evidence="1">Uncharacterized protein</fullName>
    </submittedName>
</protein>
<evidence type="ECO:0000313" key="1">
    <source>
        <dbReference type="EMBL" id="KAF3555749.1"/>
    </source>
</evidence>